<evidence type="ECO:0000259" key="1">
    <source>
        <dbReference type="Pfam" id="PF11706"/>
    </source>
</evidence>
<dbReference type="RefSeq" id="WP_129887325.1">
    <property type="nucleotide sequence ID" value="NZ_CP035758.1"/>
</dbReference>
<reference evidence="2 3" key="1">
    <citation type="submission" date="2019-01" db="EMBL/GenBank/DDBJ databases">
        <title>Ktedonosporobacter rubrisoli SCAWS-G2.</title>
        <authorList>
            <person name="Huang Y."/>
            <person name="Yan B."/>
        </authorList>
    </citation>
    <scope>NUCLEOTIDE SEQUENCE [LARGE SCALE GENOMIC DNA]</scope>
    <source>
        <strain evidence="2 3">SCAWS-G2</strain>
    </source>
</reference>
<protein>
    <submittedName>
        <fullName evidence="2">CGNR zinc finger domain-containing protein</fullName>
    </submittedName>
</protein>
<sequence length="201" mass="22681">MSKEDSQEAPGTLEIVRTFLNTWRIPNDTREPIDEFASLEAMQHFYATHFEASGADSAASIIPELVRQLRADLRSILGTGDILRLNKWLVRQPVEVVLTPDSDEIPLLKYRPAGKEGCRLCAEVLALVVEAIAHSTWTRVKACPDCQWVFYDHTKNKNKIWCLMTASGPQGRSCGSISKVRNFRKRQKARAARALNLPDNF</sequence>
<keyword evidence="3" id="KW-1185">Reference proteome</keyword>
<dbReference type="InterPro" id="IPR010852">
    <property type="entry name" value="ABATE"/>
</dbReference>
<proteinExistence type="predicted"/>
<dbReference type="Proteomes" id="UP000290365">
    <property type="component" value="Chromosome"/>
</dbReference>
<gene>
    <name evidence="2" type="ORF">EPA93_10905</name>
</gene>
<feature type="domain" description="Zinc finger CGNR" evidence="1">
    <location>
        <begin position="139"/>
        <end position="187"/>
    </location>
</feature>
<dbReference type="InterPro" id="IPR023286">
    <property type="entry name" value="ABATE_dom_sf"/>
</dbReference>
<dbReference type="EMBL" id="CP035758">
    <property type="protein sequence ID" value="QBD76490.1"/>
    <property type="molecule type" value="Genomic_DNA"/>
</dbReference>
<dbReference type="Pfam" id="PF11706">
    <property type="entry name" value="zf-CGNR"/>
    <property type="match status" value="1"/>
</dbReference>
<evidence type="ECO:0000313" key="2">
    <source>
        <dbReference type="EMBL" id="QBD76490.1"/>
    </source>
</evidence>
<organism evidence="2 3">
    <name type="scientific">Ktedonosporobacter rubrisoli</name>
    <dbReference type="NCBI Taxonomy" id="2509675"/>
    <lineage>
        <taxon>Bacteria</taxon>
        <taxon>Bacillati</taxon>
        <taxon>Chloroflexota</taxon>
        <taxon>Ktedonobacteria</taxon>
        <taxon>Ktedonobacterales</taxon>
        <taxon>Ktedonosporobacteraceae</taxon>
        <taxon>Ktedonosporobacter</taxon>
    </lineage>
</organism>
<evidence type="ECO:0000313" key="3">
    <source>
        <dbReference type="Proteomes" id="UP000290365"/>
    </source>
</evidence>
<dbReference type="PANTHER" id="PTHR35525">
    <property type="entry name" value="BLL6575 PROTEIN"/>
    <property type="match status" value="1"/>
</dbReference>
<dbReference type="SUPFAM" id="SSF160904">
    <property type="entry name" value="Jann2411-like"/>
    <property type="match status" value="1"/>
</dbReference>
<dbReference type="OrthoDB" id="3632145at2"/>
<dbReference type="AlphaFoldDB" id="A0A4P6JN41"/>
<dbReference type="Gene3D" id="1.10.3300.10">
    <property type="entry name" value="Jann2411-like domain"/>
    <property type="match status" value="1"/>
</dbReference>
<accession>A0A4P6JN41</accession>
<dbReference type="KEGG" id="kbs:EPA93_10905"/>
<dbReference type="InterPro" id="IPR021005">
    <property type="entry name" value="Znf_CGNR"/>
</dbReference>
<dbReference type="PANTHER" id="PTHR35525:SF3">
    <property type="entry name" value="BLL6575 PROTEIN"/>
    <property type="match status" value="1"/>
</dbReference>
<name>A0A4P6JN41_KTERU</name>